<evidence type="ECO:0008006" key="4">
    <source>
        <dbReference type="Google" id="ProtNLM"/>
    </source>
</evidence>
<accession>A0A0C3PA98</accession>
<feature type="chain" id="PRO_5002176800" description="Secreted protein" evidence="1">
    <location>
        <begin position="21"/>
        <end position="80"/>
    </location>
</feature>
<dbReference type="Proteomes" id="UP000053257">
    <property type="component" value="Unassembled WGS sequence"/>
</dbReference>
<evidence type="ECO:0000313" key="2">
    <source>
        <dbReference type="EMBL" id="KIP01708.1"/>
    </source>
</evidence>
<dbReference type="AlphaFoldDB" id="A0A0C3PA98"/>
<evidence type="ECO:0000256" key="1">
    <source>
        <dbReference type="SAM" id="SignalP"/>
    </source>
</evidence>
<dbReference type="EMBL" id="KN840744">
    <property type="protein sequence ID" value="KIP01708.1"/>
    <property type="molecule type" value="Genomic_DNA"/>
</dbReference>
<reference evidence="2 3" key="1">
    <citation type="journal article" date="2014" name="PLoS Genet.">
        <title>Analysis of the Phlebiopsis gigantea genome, transcriptome and secretome provides insight into its pioneer colonization strategies of wood.</title>
        <authorList>
            <person name="Hori C."/>
            <person name="Ishida T."/>
            <person name="Igarashi K."/>
            <person name="Samejima M."/>
            <person name="Suzuki H."/>
            <person name="Master E."/>
            <person name="Ferreira P."/>
            <person name="Ruiz-Duenas F.J."/>
            <person name="Held B."/>
            <person name="Canessa P."/>
            <person name="Larrondo L.F."/>
            <person name="Schmoll M."/>
            <person name="Druzhinina I.S."/>
            <person name="Kubicek C.P."/>
            <person name="Gaskell J.A."/>
            <person name="Kersten P."/>
            <person name="St John F."/>
            <person name="Glasner J."/>
            <person name="Sabat G."/>
            <person name="Splinter BonDurant S."/>
            <person name="Syed K."/>
            <person name="Yadav J."/>
            <person name="Mgbeahuruike A.C."/>
            <person name="Kovalchuk A."/>
            <person name="Asiegbu F.O."/>
            <person name="Lackner G."/>
            <person name="Hoffmeister D."/>
            <person name="Rencoret J."/>
            <person name="Gutierrez A."/>
            <person name="Sun H."/>
            <person name="Lindquist E."/>
            <person name="Barry K."/>
            <person name="Riley R."/>
            <person name="Grigoriev I.V."/>
            <person name="Henrissat B."/>
            <person name="Kues U."/>
            <person name="Berka R.M."/>
            <person name="Martinez A.T."/>
            <person name="Covert S.F."/>
            <person name="Blanchette R.A."/>
            <person name="Cullen D."/>
        </authorList>
    </citation>
    <scope>NUCLEOTIDE SEQUENCE [LARGE SCALE GENOMIC DNA]</scope>
    <source>
        <strain evidence="2 3">11061_1 CR5-6</strain>
    </source>
</reference>
<dbReference type="HOGENOM" id="CLU_2590572_0_0_1"/>
<keyword evidence="3" id="KW-1185">Reference proteome</keyword>
<feature type="signal peptide" evidence="1">
    <location>
        <begin position="1"/>
        <end position="20"/>
    </location>
</feature>
<proteinExistence type="predicted"/>
<protein>
    <recommendedName>
        <fullName evidence="4">Secreted protein</fullName>
    </recommendedName>
</protein>
<sequence>MIRQVATAIQFLLINHLVPAEVNVIRFVPTVDSPLLCMHSCQSLTDFHNIHLASPPLELNVPRPSVVDAKLLTRFSRIRL</sequence>
<gene>
    <name evidence="2" type="ORF">PHLGIDRAFT_337259</name>
</gene>
<keyword evidence="1" id="KW-0732">Signal</keyword>
<name>A0A0C3PA98_PHLG1</name>
<organism evidence="2 3">
    <name type="scientific">Phlebiopsis gigantea (strain 11061_1 CR5-6)</name>
    <name type="common">White-rot fungus</name>
    <name type="synonym">Peniophora gigantea</name>
    <dbReference type="NCBI Taxonomy" id="745531"/>
    <lineage>
        <taxon>Eukaryota</taxon>
        <taxon>Fungi</taxon>
        <taxon>Dikarya</taxon>
        <taxon>Basidiomycota</taxon>
        <taxon>Agaricomycotina</taxon>
        <taxon>Agaricomycetes</taxon>
        <taxon>Polyporales</taxon>
        <taxon>Phanerochaetaceae</taxon>
        <taxon>Phlebiopsis</taxon>
    </lineage>
</organism>
<evidence type="ECO:0000313" key="3">
    <source>
        <dbReference type="Proteomes" id="UP000053257"/>
    </source>
</evidence>